<reference evidence="2" key="1">
    <citation type="submission" date="2017-08" db="EMBL/GenBank/DDBJ databases">
        <authorList>
            <person name="Varghese N."/>
            <person name="Submissions S."/>
        </authorList>
    </citation>
    <scope>NUCLEOTIDE SEQUENCE [LARGE SCALE GENOMIC DNA]</scope>
    <source>
        <strain evidence="2">JC22</strain>
    </source>
</reference>
<name>A0A285TG58_9BACL</name>
<dbReference type="RefSeq" id="WP_097074385.1">
    <property type="nucleotide sequence ID" value="NZ_OBMQ01000011.1"/>
</dbReference>
<keyword evidence="2" id="KW-1185">Reference proteome</keyword>
<accession>A0A285TG58</accession>
<sequence length="674" mass="77926">MRFELWLDESGDFEKNDQNLRLNPSLVGGVLVRNSSIDECEAENILGKTFVHFTDESGDFNISKLKALKERDAEFVIFQNAERVMIIDSNTTYLNVLSEGIIQLLLQLSAAYGDFELDILVATRKNVVEGRGIIRPEEYEKRLRERIIVGLARKALTKENDWKYKIHFDDARTNKKLMLADGVCNTYLTRTSTKFTAEQKELIEDYYSSELVFSFFEDNVEKEILRWITEGNLSDAIFQIYAEDGLDEKDYLLELALNRLQKLDDHSKKIQLSQLSSKIYTLIKIDRKYTFVKPILVDIQENLLPQLEEKAIHSLEFQLDIILFLYTVYTHLGSTKAEAQDQLFLSYLPQVEDIMTKFKYYNLHKIRKGVHEKNMLKIGSAIDDLSKAIKVFEELILMTELLEDESLSGNKAKYEELGKAYGTRGQAYAALIHENQDYLRLAINDFDHAIEHFTVLNDKERQHLYKALAYCEGNKFPEALQQLFQSCQVPFNSNNFIELLDHLKSHKLKDVIYKFACYFKIMSYAKVNGQDTIADSMFQALNQVNLTVEFIRKNYSGSHPTQFILWYMASFSIARDKRKLALQYIDEAIGICDAMPMTAVTFKILQLGMLAEKSSLFEDAQQIKKELFQLYQDLKNEVTVSANLEYISFLEGLNEVTIAEQELKKLVLVSKGLN</sequence>
<evidence type="ECO:0000313" key="2">
    <source>
        <dbReference type="Proteomes" id="UP000219636"/>
    </source>
</evidence>
<dbReference type="OrthoDB" id="2869867at2"/>
<protein>
    <submittedName>
        <fullName evidence="1">Uncharacterized protein</fullName>
    </submittedName>
</protein>
<dbReference type="Proteomes" id="UP000219636">
    <property type="component" value="Unassembled WGS sequence"/>
</dbReference>
<organism evidence="1 2">
    <name type="scientific">Ureibacillus xyleni</name>
    <dbReference type="NCBI Taxonomy" id="614648"/>
    <lineage>
        <taxon>Bacteria</taxon>
        <taxon>Bacillati</taxon>
        <taxon>Bacillota</taxon>
        <taxon>Bacilli</taxon>
        <taxon>Bacillales</taxon>
        <taxon>Caryophanaceae</taxon>
        <taxon>Ureibacillus</taxon>
    </lineage>
</organism>
<proteinExistence type="predicted"/>
<dbReference type="EMBL" id="OBMQ01000011">
    <property type="protein sequence ID" value="SOC19505.1"/>
    <property type="molecule type" value="Genomic_DNA"/>
</dbReference>
<gene>
    <name evidence="1" type="ORF">SAMN05880501_1119</name>
</gene>
<dbReference type="AlphaFoldDB" id="A0A285TG58"/>
<evidence type="ECO:0000313" key="1">
    <source>
        <dbReference type="EMBL" id="SOC19505.1"/>
    </source>
</evidence>